<comment type="caution">
    <text evidence="1">The sequence shown here is derived from an EMBL/GenBank/DDBJ whole genome shotgun (WGS) entry which is preliminary data.</text>
</comment>
<name>A0A8S9J7L2_BRACR</name>
<evidence type="ECO:0000313" key="1">
    <source>
        <dbReference type="EMBL" id="KAF2577472.1"/>
    </source>
</evidence>
<organism evidence="1 2">
    <name type="scientific">Brassica cretica</name>
    <name type="common">Mustard</name>
    <dbReference type="NCBI Taxonomy" id="69181"/>
    <lineage>
        <taxon>Eukaryota</taxon>
        <taxon>Viridiplantae</taxon>
        <taxon>Streptophyta</taxon>
        <taxon>Embryophyta</taxon>
        <taxon>Tracheophyta</taxon>
        <taxon>Spermatophyta</taxon>
        <taxon>Magnoliopsida</taxon>
        <taxon>eudicotyledons</taxon>
        <taxon>Gunneridae</taxon>
        <taxon>Pentapetalae</taxon>
        <taxon>rosids</taxon>
        <taxon>malvids</taxon>
        <taxon>Brassicales</taxon>
        <taxon>Brassicaceae</taxon>
        <taxon>Brassiceae</taxon>
        <taxon>Brassica</taxon>
    </lineage>
</organism>
<dbReference type="EMBL" id="QGKW02001660">
    <property type="protein sequence ID" value="KAF2577472.1"/>
    <property type="molecule type" value="Genomic_DNA"/>
</dbReference>
<sequence>MAATRVITAASATSCFLAKRAFVLPAKRSCGGGALCFNRRALVLKSKRPFSCSAIYNPQVKVKEEGQPETLDYRVFFLDGSGKKIEEMGLSVLPKSKRFELFEVISGIKKKGKSDFTDESITVLSDTVVRNKRLEGYLNRI</sequence>
<protein>
    <submittedName>
        <fullName evidence="1">Uncharacterized protein</fullName>
    </submittedName>
</protein>
<accession>A0A8S9J7L2</accession>
<evidence type="ECO:0000313" key="2">
    <source>
        <dbReference type="Proteomes" id="UP000712281"/>
    </source>
</evidence>
<dbReference type="AlphaFoldDB" id="A0A8S9J7L2"/>
<dbReference type="Proteomes" id="UP000712281">
    <property type="component" value="Unassembled WGS sequence"/>
</dbReference>
<proteinExistence type="predicted"/>
<gene>
    <name evidence="1" type="ORF">F2Q68_00000296</name>
</gene>
<reference evidence="1" key="1">
    <citation type="submission" date="2019-12" db="EMBL/GenBank/DDBJ databases">
        <title>Genome sequencing and annotation of Brassica cretica.</title>
        <authorList>
            <person name="Studholme D.J."/>
            <person name="Sarris P.F."/>
        </authorList>
    </citation>
    <scope>NUCLEOTIDE SEQUENCE</scope>
    <source>
        <strain evidence="1">PFS-001/15</strain>
        <tissue evidence="1">Leaf</tissue>
    </source>
</reference>